<accession>A0A395N560</accession>
<keyword evidence="2" id="KW-1003">Cell membrane</keyword>
<evidence type="ECO:0000313" key="12">
    <source>
        <dbReference type="EMBL" id="RFN55264.1"/>
    </source>
</evidence>
<name>A0A395N560_9HYPO</name>
<dbReference type="InterPro" id="IPR046530">
    <property type="entry name" value="BIM1-like_dom"/>
</dbReference>
<feature type="compositionally biased region" description="Polar residues" evidence="8">
    <location>
        <begin position="270"/>
        <end position="279"/>
    </location>
</feature>
<dbReference type="AlphaFoldDB" id="A0A395N560"/>
<dbReference type="PANTHER" id="PTHR34992:SF5">
    <property type="entry name" value="ANCHORED PROTEIN, PUTATIVE (AFU_ORTHOLOGUE AFUA_6G02800)-RELATED"/>
    <property type="match status" value="1"/>
</dbReference>
<dbReference type="PANTHER" id="PTHR34992">
    <property type="entry name" value="HYPHAL ANASTAMOSIS-7 PROTEIN"/>
    <property type="match status" value="1"/>
</dbReference>
<feature type="chain" id="PRO_5017182439" description="Copper acquisition factor BIM1-like domain-containing protein" evidence="10">
    <location>
        <begin position="17"/>
        <end position="279"/>
    </location>
</feature>
<reference evidence="12 13" key="1">
    <citation type="journal article" date="2018" name="PLoS Pathog.">
        <title>Evolution of structural diversity of trichothecenes, a family of toxins produced by plant pathogenic and entomopathogenic fungi.</title>
        <authorList>
            <person name="Proctor R.H."/>
            <person name="McCormick S.P."/>
            <person name="Kim H.S."/>
            <person name="Cardoza R.E."/>
            <person name="Stanley A.M."/>
            <person name="Lindo L."/>
            <person name="Kelly A."/>
            <person name="Brown D.W."/>
            <person name="Lee T."/>
            <person name="Vaughan M.M."/>
            <person name="Alexander N.J."/>
            <person name="Busman M."/>
            <person name="Gutierrez S."/>
        </authorList>
    </citation>
    <scope>NUCLEOTIDE SEQUENCE [LARGE SCALE GENOMIC DNA]</scope>
    <source>
        <strain evidence="12 13">NRRL 13405</strain>
    </source>
</reference>
<keyword evidence="4 10" id="KW-0732">Signal</keyword>
<dbReference type="OrthoDB" id="2587363at2759"/>
<evidence type="ECO:0000256" key="5">
    <source>
        <dbReference type="ARBA" id="ARBA00023136"/>
    </source>
</evidence>
<evidence type="ECO:0000256" key="6">
    <source>
        <dbReference type="ARBA" id="ARBA00023180"/>
    </source>
</evidence>
<feature type="compositionally biased region" description="Basic and acidic residues" evidence="8">
    <location>
        <begin position="197"/>
        <end position="212"/>
    </location>
</feature>
<dbReference type="GO" id="GO:0005886">
    <property type="term" value="C:plasma membrane"/>
    <property type="evidence" value="ECO:0007669"/>
    <property type="project" value="UniProtKB-SubCell"/>
</dbReference>
<keyword evidence="9" id="KW-1133">Transmembrane helix</keyword>
<dbReference type="Pfam" id="PF20238">
    <property type="entry name" value="BIM1-like_dom"/>
    <property type="match status" value="1"/>
</dbReference>
<keyword evidence="3" id="KW-0336">GPI-anchor</keyword>
<feature type="signal peptide" evidence="10">
    <location>
        <begin position="1"/>
        <end position="16"/>
    </location>
</feature>
<keyword evidence="7" id="KW-0449">Lipoprotein</keyword>
<keyword evidence="13" id="KW-1185">Reference proteome</keyword>
<evidence type="ECO:0000256" key="3">
    <source>
        <dbReference type="ARBA" id="ARBA00022622"/>
    </source>
</evidence>
<evidence type="ECO:0000256" key="7">
    <source>
        <dbReference type="ARBA" id="ARBA00023288"/>
    </source>
</evidence>
<evidence type="ECO:0000256" key="9">
    <source>
        <dbReference type="SAM" id="Phobius"/>
    </source>
</evidence>
<feature type="transmembrane region" description="Helical" evidence="9">
    <location>
        <begin position="221"/>
        <end position="244"/>
    </location>
</feature>
<comment type="subcellular location">
    <subcellularLocation>
        <location evidence="1">Cell membrane</location>
        <topology evidence="1">Lipid-anchor</topology>
        <topology evidence="1">GPI-anchor</topology>
    </subcellularLocation>
</comment>
<feature type="domain" description="Copper acquisition factor BIM1-like" evidence="11">
    <location>
        <begin position="31"/>
        <end position="177"/>
    </location>
</feature>
<keyword evidence="9" id="KW-0812">Transmembrane</keyword>
<evidence type="ECO:0000259" key="11">
    <source>
        <dbReference type="Pfam" id="PF20238"/>
    </source>
</evidence>
<dbReference type="GO" id="GO:0098552">
    <property type="term" value="C:side of membrane"/>
    <property type="evidence" value="ECO:0007669"/>
    <property type="project" value="UniProtKB-KW"/>
</dbReference>
<proteinExistence type="predicted"/>
<sequence>MLKDLLILTLASFALSQDAPPTNASATDDEMGPAAFMWPPDRVWSGDVDNHAPCGSRANAGNRTEFPLTGGAISLVAQDDYYNSKISISYKDDPASNNDFETLIEDKSIADLNPGHSCVQVPDAPSSVSAGDNATLQIIYKADWDAPHNQTFYACADITFVSKADFTFRIPCFNATEPGDDDKAAGVTGEANPTATHLHEASESSEAAEKSSGKGGLSGGAIAGIVVGSVVGVLLIAGAGLFFWRKKQQAERNSRIARMEDNARKHQLATDGSQPSLNA</sequence>
<evidence type="ECO:0000313" key="13">
    <source>
        <dbReference type="Proteomes" id="UP000265631"/>
    </source>
</evidence>
<evidence type="ECO:0000256" key="10">
    <source>
        <dbReference type="SAM" id="SignalP"/>
    </source>
</evidence>
<protein>
    <recommendedName>
        <fullName evidence="11">Copper acquisition factor BIM1-like domain-containing protein</fullName>
    </recommendedName>
</protein>
<gene>
    <name evidence="12" type="ORF">FIE12Z_517</name>
</gene>
<organism evidence="12 13">
    <name type="scientific">Fusarium flagelliforme</name>
    <dbReference type="NCBI Taxonomy" id="2675880"/>
    <lineage>
        <taxon>Eukaryota</taxon>
        <taxon>Fungi</taxon>
        <taxon>Dikarya</taxon>
        <taxon>Ascomycota</taxon>
        <taxon>Pezizomycotina</taxon>
        <taxon>Sordariomycetes</taxon>
        <taxon>Hypocreomycetidae</taxon>
        <taxon>Hypocreales</taxon>
        <taxon>Nectriaceae</taxon>
        <taxon>Fusarium</taxon>
        <taxon>Fusarium incarnatum-equiseti species complex</taxon>
    </lineage>
</organism>
<evidence type="ECO:0000256" key="8">
    <source>
        <dbReference type="SAM" id="MobiDB-lite"/>
    </source>
</evidence>
<evidence type="ECO:0000256" key="1">
    <source>
        <dbReference type="ARBA" id="ARBA00004609"/>
    </source>
</evidence>
<dbReference type="STRING" id="2594813.A0A395N560"/>
<dbReference type="InterPro" id="IPR046936">
    <property type="entry name" value="BIM1-like"/>
</dbReference>
<keyword evidence="6" id="KW-0325">Glycoprotein</keyword>
<dbReference type="Proteomes" id="UP000265631">
    <property type="component" value="Unassembled WGS sequence"/>
</dbReference>
<evidence type="ECO:0000256" key="2">
    <source>
        <dbReference type="ARBA" id="ARBA00022475"/>
    </source>
</evidence>
<keyword evidence="5 9" id="KW-0472">Membrane</keyword>
<comment type="caution">
    <text evidence="12">The sequence shown here is derived from an EMBL/GenBank/DDBJ whole genome shotgun (WGS) entry which is preliminary data.</text>
</comment>
<feature type="region of interest" description="Disordered" evidence="8">
    <location>
        <begin position="179"/>
        <end position="213"/>
    </location>
</feature>
<feature type="region of interest" description="Disordered" evidence="8">
    <location>
        <begin position="257"/>
        <end position="279"/>
    </location>
</feature>
<evidence type="ECO:0000256" key="4">
    <source>
        <dbReference type="ARBA" id="ARBA00022729"/>
    </source>
</evidence>
<dbReference type="CDD" id="cd21176">
    <property type="entry name" value="LPMO_auxiliary-like"/>
    <property type="match status" value="1"/>
</dbReference>
<dbReference type="EMBL" id="PXXK01000009">
    <property type="protein sequence ID" value="RFN55264.1"/>
    <property type="molecule type" value="Genomic_DNA"/>
</dbReference>